<keyword evidence="2" id="KW-1185">Reference proteome</keyword>
<evidence type="ECO:0000313" key="1">
    <source>
        <dbReference type="EMBL" id="PKI72047.1"/>
    </source>
</evidence>
<dbReference type="EMBL" id="PGOL01000343">
    <property type="protein sequence ID" value="PKI72047.1"/>
    <property type="molecule type" value="Genomic_DNA"/>
</dbReference>
<reference evidence="1 2" key="1">
    <citation type="submission" date="2017-11" db="EMBL/GenBank/DDBJ databases">
        <title>De-novo sequencing of pomegranate (Punica granatum L.) genome.</title>
        <authorList>
            <person name="Akparov Z."/>
            <person name="Amiraslanov A."/>
            <person name="Hajiyeva S."/>
            <person name="Abbasov M."/>
            <person name="Kaur K."/>
            <person name="Hamwieh A."/>
            <person name="Solovyev V."/>
            <person name="Salamov A."/>
            <person name="Braich B."/>
            <person name="Kosarev P."/>
            <person name="Mahmoud A."/>
            <person name="Hajiyev E."/>
            <person name="Babayeva S."/>
            <person name="Izzatullayeva V."/>
            <person name="Mammadov A."/>
            <person name="Mammadov A."/>
            <person name="Sharifova S."/>
            <person name="Ojaghi J."/>
            <person name="Eynullazada K."/>
            <person name="Bayramov B."/>
            <person name="Abdulazimova A."/>
            <person name="Shahmuradov I."/>
        </authorList>
    </citation>
    <scope>NUCLEOTIDE SEQUENCE [LARGE SCALE GENOMIC DNA]</scope>
    <source>
        <strain evidence="2">cv. AG2017</strain>
        <tissue evidence="1">Leaf</tissue>
    </source>
</reference>
<proteinExistence type="predicted"/>
<comment type="caution">
    <text evidence="1">The sequence shown here is derived from an EMBL/GenBank/DDBJ whole genome shotgun (WGS) entry which is preliminary data.</text>
</comment>
<sequence>MKDCRPGDTSFAKGAKFSLSQCSKNEFGQNKMHKIPYASTMRSLMYAQSITIGIRAKPRSGGSGVPAVTTVAVTNVAMINEDVVYDNWYRSQTSEWWSMDDGPGVPAMTNIAMTNVIVTNKDVGPYGGRLLWTEPIEDMRLVTH</sequence>
<dbReference type="Proteomes" id="UP000233551">
    <property type="component" value="Unassembled WGS sequence"/>
</dbReference>
<dbReference type="AlphaFoldDB" id="A0A2I0KU89"/>
<organism evidence="1 2">
    <name type="scientific">Punica granatum</name>
    <name type="common">Pomegranate</name>
    <dbReference type="NCBI Taxonomy" id="22663"/>
    <lineage>
        <taxon>Eukaryota</taxon>
        <taxon>Viridiplantae</taxon>
        <taxon>Streptophyta</taxon>
        <taxon>Embryophyta</taxon>
        <taxon>Tracheophyta</taxon>
        <taxon>Spermatophyta</taxon>
        <taxon>Magnoliopsida</taxon>
        <taxon>eudicotyledons</taxon>
        <taxon>Gunneridae</taxon>
        <taxon>Pentapetalae</taxon>
        <taxon>rosids</taxon>
        <taxon>malvids</taxon>
        <taxon>Myrtales</taxon>
        <taxon>Lythraceae</taxon>
        <taxon>Punica</taxon>
    </lineage>
</organism>
<gene>
    <name evidence="1" type="ORF">CRG98_007593</name>
</gene>
<protein>
    <submittedName>
        <fullName evidence="1">Uncharacterized protein</fullName>
    </submittedName>
</protein>
<accession>A0A2I0KU89</accession>
<evidence type="ECO:0000313" key="2">
    <source>
        <dbReference type="Proteomes" id="UP000233551"/>
    </source>
</evidence>
<name>A0A2I0KU89_PUNGR</name>